<dbReference type="InterPro" id="IPR004839">
    <property type="entry name" value="Aminotransferase_I/II_large"/>
</dbReference>
<dbReference type="Proteomes" id="UP000179734">
    <property type="component" value="Unassembled WGS sequence"/>
</dbReference>
<protein>
    <recommendedName>
        <fullName evidence="3">Aminotransferase</fullName>
        <ecNumber evidence="3">2.6.1.-</ecNumber>
    </recommendedName>
</protein>
<feature type="domain" description="Aminotransferase class I/classII large" evidence="4">
    <location>
        <begin position="35"/>
        <end position="330"/>
    </location>
</feature>
<dbReference type="AlphaFoldDB" id="A0A1S1NJ73"/>
<dbReference type="GO" id="GO:0008483">
    <property type="term" value="F:transaminase activity"/>
    <property type="evidence" value="ECO:0007669"/>
    <property type="project" value="UniProtKB-KW"/>
</dbReference>
<evidence type="ECO:0000313" key="5">
    <source>
        <dbReference type="EMBL" id="OHV03880.1"/>
    </source>
</evidence>
<evidence type="ECO:0000256" key="3">
    <source>
        <dbReference type="RuleBase" id="RU000481"/>
    </source>
</evidence>
<organism evidence="5 6">
    <name type="scientific">Mycobacterium talmoniae</name>
    <dbReference type="NCBI Taxonomy" id="1858794"/>
    <lineage>
        <taxon>Bacteria</taxon>
        <taxon>Bacillati</taxon>
        <taxon>Actinomycetota</taxon>
        <taxon>Actinomycetes</taxon>
        <taxon>Mycobacteriales</taxon>
        <taxon>Mycobacteriaceae</taxon>
        <taxon>Mycobacterium</taxon>
    </lineage>
</organism>
<dbReference type="GO" id="GO:0030170">
    <property type="term" value="F:pyridoxal phosphate binding"/>
    <property type="evidence" value="ECO:0007669"/>
    <property type="project" value="InterPro"/>
</dbReference>
<dbReference type="PROSITE" id="PS00105">
    <property type="entry name" value="AA_TRANSFER_CLASS_1"/>
    <property type="match status" value="1"/>
</dbReference>
<keyword evidence="3" id="KW-0032">Aminotransferase</keyword>
<evidence type="ECO:0000313" key="6">
    <source>
        <dbReference type="Proteomes" id="UP000179734"/>
    </source>
</evidence>
<keyword evidence="3" id="KW-0808">Transferase</keyword>
<keyword evidence="6" id="KW-1185">Reference proteome</keyword>
<dbReference type="PANTHER" id="PTHR42885">
    <property type="entry name" value="HISTIDINOL-PHOSPHATE AMINOTRANSFERASE-RELATED"/>
    <property type="match status" value="1"/>
</dbReference>
<dbReference type="NCBIfam" id="NF005915">
    <property type="entry name" value="PRK07908.1"/>
    <property type="match status" value="1"/>
</dbReference>
<dbReference type="InterPro" id="IPR015421">
    <property type="entry name" value="PyrdxlP-dep_Trfase_major"/>
</dbReference>
<evidence type="ECO:0000256" key="2">
    <source>
        <dbReference type="ARBA" id="ARBA00022898"/>
    </source>
</evidence>
<evidence type="ECO:0000256" key="1">
    <source>
        <dbReference type="ARBA" id="ARBA00001933"/>
    </source>
</evidence>
<dbReference type="PANTHER" id="PTHR42885:SF1">
    <property type="entry name" value="THREONINE-PHOSPHATE DECARBOXYLASE"/>
    <property type="match status" value="1"/>
</dbReference>
<name>A0A1S1NJ73_9MYCO</name>
<dbReference type="Gene3D" id="3.90.1150.10">
    <property type="entry name" value="Aspartate Aminotransferase, domain 1"/>
    <property type="match status" value="1"/>
</dbReference>
<evidence type="ECO:0000259" key="4">
    <source>
        <dbReference type="Pfam" id="PF00155"/>
    </source>
</evidence>
<dbReference type="CDD" id="cd00609">
    <property type="entry name" value="AAT_like"/>
    <property type="match status" value="1"/>
</dbReference>
<dbReference type="Gene3D" id="3.40.640.10">
    <property type="entry name" value="Type I PLP-dependent aspartate aminotransferase-like (Major domain)"/>
    <property type="match status" value="1"/>
</dbReference>
<sequence>MASLDPSGPIPRAAARYHGDQAAEPGMLDFAVNVRHRRPPDWLLAALAARLPDLARYPSGDDERAAAQAVADRHGRTRDEVALLAGASEGFALLPNLGVRLAALIAPSFTEPEAALTAAGVPLRHVVLPPPFALPDAAVPDDADLVVVGNPTNPTGVLHRREQILALRRTGRLLVVDEAFADAVPGEPESLADASLPDVVVLRSLTKTWSLAGLRVGYALGAPEVLARLTARRAHWPLGTLQLAAIAACCASAAVAQAAADADRLAALRAQLVAGLQAVGVEVVEGRAPFVLCRVPDAELMRKHLHAKEIAVRRCDTFIGLDGQYLRVAVRPEWPVLVDAIAEAL</sequence>
<comment type="caution">
    <text evidence="5">The sequence shown here is derived from an EMBL/GenBank/DDBJ whole genome shotgun (WGS) entry which is preliminary data.</text>
</comment>
<dbReference type="EC" id="2.6.1.-" evidence="3"/>
<comment type="similarity">
    <text evidence="3">Belongs to the class-I pyridoxal-phosphate-dependent aminotransferase family.</text>
</comment>
<dbReference type="InterPro" id="IPR004838">
    <property type="entry name" value="NHTrfase_class1_PyrdxlP-BS"/>
</dbReference>
<dbReference type="Pfam" id="PF00155">
    <property type="entry name" value="Aminotran_1_2"/>
    <property type="match status" value="1"/>
</dbReference>
<dbReference type="InterPro" id="IPR015422">
    <property type="entry name" value="PyrdxlP-dep_Trfase_small"/>
</dbReference>
<dbReference type="SUPFAM" id="SSF53383">
    <property type="entry name" value="PLP-dependent transferases"/>
    <property type="match status" value="1"/>
</dbReference>
<dbReference type="RefSeq" id="WP_071026282.1">
    <property type="nucleotide sequence ID" value="NZ_MLQM01000058.1"/>
</dbReference>
<comment type="cofactor">
    <cofactor evidence="1 3">
        <name>pyridoxal 5'-phosphate</name>
        <dbReference type="ChEBI" id="CHEBI:597326"/>
    </cofactor>
</comment>
<dbReference type="EMBL" id="MLQM01000058">
    <property type="protein sequence ID" value="OHV03880.1"/>
    <property type="molecule type" value="Genomic_DNA"/>
</dbReference>
<gene>
    <name evidence="5" type="ORF">BKN37_12660</name>
</gene>
<keyword evidence="2" id="KW-0663">Pyridoxal phosphate</keyword>
<dbReference type="InterPro" id="IPR015424">
    <property type="entry name" value="PyrdxlP-dep_Trfase"/>
</dbReference>
<proteinExistence type="inferred from homology"/>
<accession>A0A1S1NJ73</accession>
<reference evidence="5 6" key="1">
    <citation type="submission" date="2016-10" db="EMBL/GenBank/DDBJ databases">
        <title>Genome sequence of Mycobacterium talmonii.</title>
        <authorList>
            <person name="Greninger A.L."/>
            <person name="Elliott B."/>
            <person name="Vasireddy S."/>
            <person name="Vasireddy R."/>
        </authorList>
    </citation>
    <scope>NUCLEOTIDE SEQUENCE [LARGE SCALE GENOMIC DNA]</scope>
    <source>
        <strain evidence="6">NE-TNMC-100812</strain>
    </source>
</reference>